<protein>
    <submittedName>
        <fullName evidence="1">Uncharacterized protein</fullName>
    </submittedName>
</protein>
<dbReference type="AlphaFoldDB" id="A0A0V0SIQ8"/>
<dbReference type="OrthoDB" id="10405078at2759"/>
<gene>
    <name evidence="1" type="ORF">T07_11197</name>
</gene>
<accession>A0A0V0SIQ8</accession>
<sequence length="147" mass="16682">MTIFEELLKLENRIVAMQCFIKNLYNPSYTATTANGKNFHFGTSQLTAATTFCLTLNFQFSSLSPQIVVHRMNIENHSKSHLLVQILITSFRQFEISTSTSLKFANKQPTEISSGHLFSCSSFLLFTEGPVTEALLLVKYFSYQRGH</sequence>
<keyword evidence="2" id="KW-1185">Reference proteome</keyword>
<comment type="caution">
    <text evidence="1">The sequence shown here is derived from an EMBL/GenBank/DDBJ whole genome shotgun (WGS) entry which is preliminary data.</text>
</comment>
<dbReference type="EMBL" id="JYDL01000006">
    <property type="protein sequence ID" value="KRX26642.1"/>
    <property type="molecule type" value="Genomic_DNA"/>
</dbReference>
<evidence type="ECO:0000313" key="2">
    <source>
        <dbReference type="Proteomes" id="UP000054630"/>
    </source>
</evidence>
<dbReference type="Proteomes" id="UP000054630">
    <property type="component" value="Unassembled WGS sequence"/>
</dbReference>
<name>A0A0V0SIQ8_9BILA</name>
<organism evidence="1 2">
    <name type="scientific">Trichinella nelsoni</name>
    <dbReference type="NCBI Taxonomy" id="6336"/>
    <lineage>
        <taxon>Eukaryota</taxon>
        <taxon>Metazoa</taxon>
        <taxon>Ecdysozoa</taxon>
        <taxon>Nematoda</taxon>
        <taxon>Enoplea</taxon>
        <taxon>Dorylaimia</taxon>
        <taxon>Trichinellida</taxon>
        <taxon>Trichinellidae</taxon>
        <taxon>Trichinella</taxon>
    </lineage>
</organism>
<proteinExistence type="predicted"/>
<evidence type="ECO:0000313" key="1">
    <source>
        <dbReference type="EMBL" id="KRX26642.1"/>
    </source>
</evidence>
<reference evidence="1 2" key="1">
    <citation type="submission" date="2015-01" db="EMBL/GenBank/DDBJ databases">
        <title>Evolution of Trichinella species and genotypes.</title>
        <authorList>
            <person name="Korhonen P.K."/>
            <person name="Edoardo P."/>
            <person name="Giuseppe L.R."/>
            <person name="Gasser R.B."/>
        </authorList>
    </citation>
    <scope>NUCLEOTIDE SEQUENCE [LARGE SCALE GENOMIC DNA]</scope>
    <source>
        <strain evidence="1">ISS37</strain>
    </source>
</reference>